<gene>
    <name evidence="2" type="ORF">EJB05_54119</name>
</gene>
<dbReference type="Gramene" id="TVU00439">
    <property type="protein sequence ID" value="TVU00439"/>
    <property type="gene ID" value="EJB05_54119"/>
</dbReference>
<organism evidence="2 3">
    <name type="scientific">Eragrostis curvula</name>
    <name type="common">weeping love grass</name>
    <dbReference type="NCBI Taxonomy" id="38414"/>
    <lineage>
        <taxon>Eukaryota</taxon>
        <taxon>Viridiplantae</taxon>
        <taxon>Streptophyta</taxon>
        <taxon>Embryophyta</taxon>
        <taxon>Tracheophyta</taxon>
        <taxon>Spermatophyta</taxon>
        <taxon>Magnoliopsida</taxon>
        <taxon>Liliopsida</taxon>
        <taxon>Poales</taxon>
        <taxon>Poaceae</taxon>
        <taxon>PACMAD clade</taxon>
        <taxon>Chloridoideae</taxon>
        <taxon>Eragrostideae</taxon>
        <taxon>Eragrostidinae</taxon>
        <taxon>Eragrostis</taxon>
    </lineage>
</organism>
<evidence type="ECO:0000256" key="1">
    <source>
        <dbReference type="SAM" id="MobiDB-lite"/>
    </source>
</evidence>
<dbReference type="EMBL" id="RWGY01000585">
    <property type="protein sequence ID" value="TVU00439.1"/>
    <property type="molecule type" value="Genomic_DNA"/>
</dbReference>
<keyword evidence="3" id="KW-1185">Reference proteome</keyword>
<name>A0A5J9SND0_9POAL</name>
<reference evidence="2 3" key="1">
    <citation type="journal article" date="2019" name="Sci. Rep.">
        <title>A high-quality genome of Eragrostis curvula grass provides insights into Poaceae evolution and supports new strategies to enhance forage quality.</title>
        <authorList>
            <person name="Carballo J."/>
            <person name="Santos B.A.C.M."/>
            <person name="Zappacosta D."/>
            <person name="Garbus I."/>
            <person name="Selva J.P."/>
            <person name="Gallo C.A."/>
            <person name="Diaz A."/>
            <person name="Albertini E."/>
            <person name="Caccamo M."/>
            <person name="Echenique V."/>
        </authorList>
    </citation>
    <scope>NUCLEOTIDE SEQUENCE [LARGE SCALE GENOMIC DNA]</scope>
    <source>
        <strain evidence="3">cv. Victoria</strain>
        <tissue evidence="2">Leaf</tissue>
    </source>
</reference>
<sequence>MAALRPCPSGLVVGARRLSIGSSSRVRMSPKLGRMHSTSPLKTSAVRTTAAHLRHRHTIRAHNGDIDDLASFPVPDGDRPMTEEEFNKFRKALKKHNELDKDMPFREDILKIDEYRNKMTSWNTSIFHMKATGLSLHLCLVVKHGVELASRIMESAAIRLDKQDEISFYTTKQTMMAYVSIFVKLAEDTYHKKFNVESVFSLLGAFRGMAAISHILLEDAMASVNYADDNSSKYSLVHEIENSRLEYAQKMRNLEHNFRAVSNSTKAYELLRPTMEEAMILAMFFVLKMIARRETVLGHVRGAKPRRAMSSDDQEPDTTEAASDST</sequence>
<protein>
    <submittedName>
        <fullName evidence="2">Uncharacterized protein</fullName>
    </submittedName>
</protein>
<accession>A0A5J9SND0</accession>
<dbReference type="Proteomes" id="UP000324897">
    <property type="component" value="Unassembled WGS sequence"/>
</dbReference>
<evidence type="ECO:0000313" key="2">
    <source>
        <dbReference type="EMBL" id="TVU00439.1"/>
    </source>
</evidence>
<proteinExistence type="predicted"/>
<dbReference type="AlphaFoldDB" id="A0A5J9SND0"/>
<feature type="region of interest" description="Disordered" evidence="1">
    <location>
        <begin position="302"/>
        <end position="326"/>
    </location>
</feature>
<evidence type="ECO:0000313" key="3">
    <source>
        <dbReference type="Proteomes" id="UP000324897"/>
    </source>
</evidence>
<dbReference type="OrthoDB" id="660918at2759"/>
<comment type="caution">
    <text evidence="2">The sequence shown here is derived from an EMBL/GenBank/DDBJ whole genome shotgun (WGS) entry which is preliminary data.</text>
</comment>